<evidence type="ECO:0000313" key="1">
    <source>
        <dbReference type="EMBL" id="CAK9315599.1"/>
    </source>
</evidence>
<dbReference type="EMBL" id="OZ021736">
    <property type="protein sequence ID" value="CAK9315599.1"/>
    <property type="molecule type" value="Genomic_DNA"/>
</dbReference>
<proteinExistence type="predicted"/>
<reference evidence="1 2" key="1">
    <citation type="submission" date="2024-03" db="EMBL/GenBank/DDBJ databases">
        <authorList>
            <person name="Gkanogiannis A."/>
            <person name="Becerra Lopez-Lavalle L."/>
        </authorList>
    </citation>
    <scope>NUCLEOTIDE SEQUENCE [LARGE SCALE GENOMIC DNA]</scope>
</reference>
<sequence>MGSKKGYIFYEGHRNELECSKVMKIKNGMSVVTLHLHSPLSCSRNLYNIIDLVVVFPFSTACFFHLRSESLSS</sequence>
<evidence type="ECO:0000313" key="2">
    <source>
        <dbReference type="Proteomes" id="UP001642487"/>
    </source>
</evidence>
<accession>A0ABP0Y5A4</accession>
<protein>
    <submittedName>
        <fullName evidence="1">Uncharacterized protein</fullName>
    </submittedName>
</protein>
<dbReference type="Proteomes" id="UP001642487">
    <property type="component" value="Chromosome 2"/>
</dbReference>
<keyword evidence="2" id="KW-1185">Reference proteome</keyword>
<organism evidence="1 2">
    <name type="scientific">Citrullus colocynthis</name>
    <name type="common">colocynth</name>
    <dbReference type="NCBI Taxonomy" id="252529"/>
    <lineage>
        <taxon>Eukaryota</taxon>
        <taxon>Viridiplantae</taxon>
        <taxon>Streptophyta</taxon>
        <taxon>Embryophyta</taxon>
        <taxon>Tracheophyta</taxon>
        <taxon>Spermatophyta</taxon>
        <taxon>Magnoliopsida</taxon>
        <taxon>eudicotyledons</taxon>
        <taxon>Gunneridae</taxon>
        <taxon>Pentapetalae</taxon>
        <taxon>rosids</taxon>
        <taxon>fabids</taxon>
        <taxon>Cucurbitales</taxon>
        <taxon>Cucurbitaceae</taxon>
        <taxon>Benincaseae</taxon>
        <taxon>Citrullus</taxon>
    </lineage>
</organism>
<name>A0ABP0Y5A4_9ROSI</name>
<gene>
    <name evidence="1" type="ORF">CITCOLO1_LOCUS7400</name>
</gene>